<evidence type="ECO:0000313" key="3">
    <source>
        <dbReference type="EMBL" id="KAG7393716.1"/>
    </source>
</evidence>
<sequence>MYVCVCCVNCIAFDSLLILARLSKRADWQEQPDGELSEVRANLRRILLLAEAARCKADYDFLENYIHRVKYFRELPSRDRLRFLKAAKGIELDDGDALFRIGDRADAFYCIMYGTMSVVMDFSRMAAPTLNEFEEIMNRARVHSSFLNPGGKLDMSHDATYVVRTMKPLEVFGDVGLLLEEQQRTASVVATETTLLMQIDRDTFMALRACNLSRELREKMTFLAGVACLDHWEDEAILKLCDRMEKIQHTYNDVVVVESEPANNFYFVKHGECRLVKRYKCSALEQKKKQHDRKQPCFVEISTICSQHYFGFYEAILGVTNAVFSVLVSSPSVILYRVDRVDFRQIILKDATTEQMLRQEVIGLSARADTTSVLRDLKRETKWNQYKQELVGSVLTRHDEEHIPIMGPRPDLGGYRSAREPNFCLPKLPTSPSSSRGSQTERGVPGVSSGQLRRAQKPLIAKAKPSPRRSRGNDANWLSWAQQRAGGGDNTSPDHADNKNEQALVSNVQWGKSSQIMGGLRNNEDKVSTVIVELFKTKL</sequence>
<feature type="compositionally biased region" description="Polar residues" evidence="1">
    <location>
        <begin position="430"/>
        <end position="441"/>
    </location>
</feature>
<organism evidence="3 4">
    <name type="scientific">Phytophthora pseudosyringae</name>
    <dbReference type="NCBI Taxonomy" id="221518"/>
    <lineage>
        <taxon>Eukaryota</taxon>
        <taxon>Sar</taxon>
        <taxon>Stramenopiles</taxon>
        <taxon>Oomycota</taxon>
        <taxon>Peronosporomycetes</taxon>
        <taxon>Peronosporales</taxon>
        <taxon>Peronosporaceae</taxon>
        <taxon>Phytophthora</taxon>
    </lineage>
</organism>
<protein>
    <recommendedName>
        <fullName evidence="2">Cyclic nucleotide-binding domain-containing protein</fullName>
    </recommendedName>
</protein>
<dbReference type="PANTHER" id="PTHR23011:SF28">
    <property type="entry name" value="CYCLIC NUCLEOTIDE-BINDING DOMAIN CONTAINING PROTEIN"/>
    <property type="match status" value="1"/>
</dbReference>
<dbReference type="InterPro" id="IPR000595">
    <property type="entry name" value="cNMP-bd_dom"/>
</dbReference>
<gene>
    <name evidence="3" type="ORF">PHYPSEUDO_004479</name>
</gene>
<evidence type="ECO:0000259" key="2">
    <source>
        <dbReference type="PROSITE" id="PS50042"/>
    </source>
</evidence>
<dbReference type="CDD" id="cd00038">
    <property type="entry name" value="CAP_ED"/>
    <property type="match status" value="2"/>
</dbReference>
<dbReference type="OrthoDB" id="2021138at2759"/>
<comment type="caution">
    <text evidence="3">The sequence shown here is derived from an EMBL/GenBank/DDBJ whole genome shotgun (WGS) entry which is preliminary data.</text>
</comment>
<evidence type="ECO:0000313" key="4">
    <source>
        <dbReference type="Proteomes" id="UP000694044"/>
    </source>
</evidence>
<dbReference type="PROSITE" id="PS50042">
    <property type="entry name" value="CNMP_BINDING_3"/>
    <property type="match status" value="2"/>
</dbReference>
<name>A0A8T1WJW4_9STRA</name>
<feature type="domain" description="Cyclic nucleotide-binding" evidence="2">
    <location>
        <begin position="228"/>
        <end position="364"/>
    </location>
</feature>
<dbReference type="Pfam" id="PF00027">
    <property type="entry name" value="cNMP_binding"/>
    <property type="match status" value="1"/>
</dbReference>
<feature type="domain" description="Cyclic nucleotide-binding" evidence="2">
    <location>
        <begin position="71"/>
        <end position="207"/>
    </location>
</feature>
<dbReference type="AlphaFoldDB" id="A0A8T1WJW4"/>
<evidence type="ECO:0000256" key="1">
    <source>
        <dbReference type="SAM" id="MobiDB-lite"/>
    </source>
</evidence>
<accession>A0A8T1WJW4</accession>
<dbReference type="Proteomes" id="UP000694044">
    <property type="component" value="Unassembled WGS sequence"/>
</dbReference>
<proteinExistence type="predicted"/>
<dbReference type="PANTHER" id="PTHR23011">
    <property type="entry name" value="CYCLIC NUCLEOTIDE-BINDING DOMAIN CONTAINING PROTEIN"/>
    <property type="match status" value="1"/>
</dbReference>
<feature type="region of interest" description="Disordered" evidence="1">
    <location>
        <begin position="405"/>
        <end position="476"/>
    </location>
</feature>
<keyword evidence="4" id="KW-1185">Reference proteome</keyword>
<reference evidence="3" key="1">
    <citation type="submission" date="2021-02" db="EMBL/GenBank/DDBJ databases">
        <authorList>
            <person name="Palmer J.M."/>
        </authorList>
    </citation>
    <scope>NUCLEOTIDE SEQUENCE</scope>
    <source>
        <strain evidence="3">SCRP734</strain>
    </source>
</reference>
<dbReference type="SMART" id="SM00100">
    <property type="entry name" value="cNMP"/>
    <property type="match status" value="2"/>
</dbReference>
<dbReference type="EMBL" id="JAGDFM010000002">
    <property type="protein sequence ID" value="KAG7393716.1"/>
    <property type="molecule type" value="Genomic_DNA"/>
</dbReference>